<dbReference type="InterPro" id="IPR003599">
    <property type="entry name" value="Ig_sub"/>
</dbReference>
<keyword evidence="4" id="KW-1185">Reference proteome</keyword>
<evidence type="ECO:0000313" key="5">
    <source>
        <dbReference type="RefSeq" id="XP_055889091.1"/>
    </source>
</evidence>
<feature type="transmembrane region" description="Helical" evidence="2">
    <location>
        <begin position="384"/>
        <end position="410"/>
    </location>
</feature>
<evidence type="ECO:0000256" key="1">
    <source>
        <dbReference type="SAM" id="MobiDB-lite"/>
    </source>
</evidence>
<keyword evidence="2" id="KW-0812">Transmembrane</keyword>
<dbReference type="InterPro" id="IPR013783">
    <property type="entry name" value="Ig-like_fold"/>
</dbReference>
<evidence type="ECO:0000313" key="4">
    <source>
        <dbReference type="Proteomes" id="UP001165740"/>
    </source>
</evidence>
<dbReference type="GeneID" id="106078363"/>
<evidence type="ECO:0000259" key="3">
    <source>
        <dbReference type="SMART" id="SM00409"/>
    </source>
</evidence>
<dbReference type="SUPFAM" id="SSF48726">
    <property type="entry name" value="Immunoglobulin"/>
    <property type="match status" value="1"/>
</dbReference>
<dbReference type="SMART" id="SM00409">
    <property type="entry name" value="IG"/>
    <property type="match status" value="2"/>
</dbReference>
<organism evidence="4 5">
    <name type="scientific">Biomphalaria glabrata</name>
    <name type="common">Bloodfluke planorb</name>
    <name type="synonym">Freshwater snail</name>
    <dbReference type="NCBI Taxonomy" id="6526"/>
    <lineage>
        <taxon>Eukaryota</taxon>
        <taxon>Metazoa</taxon>
        <taxon>Spiralia</taxon>
        <taxon>Lophotrochozoa</taxon>
        <taxon>Mollusca</taxon>
        <taxon>Gastropoda</taxon>
        <taxon>Heterobranchia</taxon>
        <taxon>Euthyneura</taxon>
        <taxon>Panpulmonata</taxon>
        <taxon>Hygrophila</taxon>
        <taxon>Lymnaeoidea</taxon>
        <taxon>Planorbidae</taxon>
        <taxon>Biomphalaria</taxon>
    </lineage>
</organism>
<feature type="region of interest" description="Disordered" evidence="1">
    <location>
        <begin position="472"/>
        <end position="505"/>
    </location>
</feature>
<name>A0A9W3APC2_BIOGL</name>
<keyword evidence="2" id="KW-1133">Transmembrane helix</keyword>
<dbReference type="AlphaFoldDB" id="A0A9W3APC2"/>
<dbReference type="InterPro" id="IPR036179">
    <property type="entry name" value="Ig-like_dom_sf"/>
</dbReference>
<evidence type="ECO:0000256" key="2">
    <source>
        <dbReference type="SAM" id="Phobius"/>
    </source>
</evidence>
<gene>
    <name evidence="5" type="primary">LOC106078363</name>
</gene>
<sequence length="505" mass="56730">MKGLSMEYFSHILIPTSGKTMTQKSALFLFSILVCLVCLIFNGNYVSAQPQKIYVQFLKADDYSAPVGYSKSLNCYVHGELSYLQTVRAQIVKVNKAGDDVILSEAKNSNFPSLYRVDLYKLYSFPPYKLHITFTILSVQTGDDADFICRVVDLNGDVIEDTVKLVVFKRPSEIFCIKKNIFNEVEITCQSSVYPKGHCDVVQANHPDSISSNVMYNQYQEANGIYTTSCTVQISRFGSNVYVVIYPDMKEGKNFTAYSEIISRASSVAYVTFTANKNYGDVTVDSGDDVDFKCKVRGSGVVPYGSVYFFKQSLSGDLMKLLVKNTAAKELEYEIDEMTCEHEGYYYCQYGYDSDSQEKIRVRVKTCSASSDSDFENKYLQRNLIIICVLVSAGGLAFIVGIIVCIFCCVRHHRRQRQPRSGNNGFILSVPTAPYPEEHVYMQVTEQEARFQISPPPYSVVCGKDSVPDEMPPPYPGLITKSGPETEEHHGLGPEVEVPPQYTRK</sequence>
<dbReference type="RefSeq" id="XP_055889091.1">
    <property type="nucleotide sequence ID" value="XM_056033116.1"/>
</dbReference>
<feature type="domain" description="Immunoglobulin" evidence="3">
    <location>
        <begin position="279"/>
        <end position="365"/>
    </location>
</feature>
<dbReference type="Gene3D" id="2.60.40.10">
    <property type="entry name" value="Immunoglobulins"/>
    <property type="match status" value="1"/>
</dbReference>
<reference evidence="5" key="1">
    <citation type="submission" date="2025-08" db="UniProtKB">
        <authorList>
            <consortium name="RefSeq"/>
        </authorList>
    </citation>
    <scope>IDENTIFICATION</scope>
</reference>
<dbReference type="OrthoDB" id="6078709at2759"/>
<proteinExistence type="predicted"/>
<feature type="domain" description="Immunoglobulin" evidence="3">
    <location>
        <begin position="60"/>
        <end position="168"/>
    </location>
</feature>
<accession>A0A9W3APC2</accession>
<keyword evidence="2" id="KW-0472">Membrane</keyword>
<protein>
    <submittedName>
        <fullName evidence="5">Uncharacterized protein LOC106078363 isoform X1</fullName>
    </submittedName>
</protein>
<dbReference type="Proteomes" id="UP001165740">
    <property type="component" value="Chromosome 6"/>
</dbReference>